<comment type="catalytic activity">
    <reaction evidence="26">
        <text>3-oxobutanoyl-[ACP] + NADPH + H(+) = (3R)-hydroxybutanoyl-[ACP] + NADP(+)</text>
        <dbReference type="Rhea" id="RHEA:41804"/>
        <dbReference type="Rhea" id="RHEA-COMP:9625"/>
        <dbReference type="Rhea" id="RHEA-COMP:9626"/>
        <dbReference type="ChEBI" id="CHEBI:15378"/>
        <dbReference type="ChEBI" id="CHEBI:57783"/>
        <dbReference type="ChEBI" id="CHEBI:58349"/>
        <dbReference type="ChEBI" id="CHEBI:78450"/>
        <dbReference type="ChEBI" id="CHEBI:78451"/>
    </reaction>
    <physiologicalReaction direction="left-to-right" evidence="26">
        <dbReference type="Rhea" id="RHEA:41805"/>
    </physiologicalReaction>
</comment>
<comment type="catalytic activity">
    <reaction evidence="28">
        <text>hexadecanoyl-[ACP] + malonyl-[ACP] + H(+) = 3-oxooctadecanoyl-[ACP] + holo-[ACP] + CO2</text>
        <dbReference type="Rhea" id="RHEA:41916"/>
        <dbReference type="Rhea" id="RHEA-COMP:9623"/>
        <dbReference type="Rhea" id="RHEA-COMP:9652"/>
        <dbReference type="Rhea" id="RHEA-COMP:9653"/>
        <dbReference type="Rhea" id="RHEA-COMP:9685"/>
        <dbReference type="ChEBI" id="CHEBI:15378"/>
        <dbReference type="ChEBI" id="CHEBI:16526"/>
        <dbReference type="ChEBI" id="CHEBI:64479"/>
        <dbReference type="ChEBI" id="CHEBI:78449"/>
        <dbReference type="ChEBI" id="CHEBI:78483"/>
        <dbReference type="ChEBI" id="CHEBI:78487"/>
    </reaction>
    <physiologicalReaction direction="left-to-right" evidence="28">
        <dbReference type="Rhea" id="RHEA:41917"/>
    </physiologicalReaction>
</comment>
<dbReference type="SUPFAM" id="SSF52151">
    <property type="entry name" value="FabD/lysophospholipase-like"/>
    <property type="match status" value="1"/>
</dbReference>
<evidence type="ECO:0000256" key="19">
    <source>
        <dbReference type="ARBA" id="ARBA00047400"/>
    </source>
</evidence>
<dbReference type="CDD" id="cd00833">
    <property type="entry name" value="PKS"/>
    <property type="match status" value="1"/>
</dbReference>
<dbReference type="Gene3D" id="3.30.70.3290">
    <property type="match status" value="1"/>
</dbReference>
<evidence type="ECO:0000256" key="45">
    <source>
        <dbReference type="ARBA" id="ARBA00049521"/>
    </source>
</evidence>
<dbReference type="InterPro" id="IPR032821">
    <property type="entry name" value="PKS_assoc"/>
</dbReference>
<comment type="catalytic activity">
    <reaction evidence="41">
        <text>3-oxododecanoyl-[ACP] + NADPH + H(+) = (3R)-hydroxydodecanoyl-[ACP] + NADP(+)</text>
        <dbReference type="Rhea" id="RHEA:41872"/>
        <dbReference type="Rhea" id="RHEA-COMP:9641"/>
        <dbReference type="Rhea" id="RHEA-COMP:9642"/>
        <dbReference type="ChEBI" id="CHEBI:15378"/>
        <dbReference type="ChEBI" id="CHEBI:57783"/>
        <dbReference type="ChEBI" id="CHEBI:58349"/>
        <dbReference type="ChEBI" id="CHEBI:78469"/>
        <dbReference type="ChEBI" id="CHEBI:78470"/>
    </reaction>
    <physiologicalReaction direction="left-to-right" evidence="41">
        <dbReference type="Rhea" id="RHEA:41873"/>
    </physiologicalReaction>
</comment>
<comment type="catalytic activity">
    <reaction evidence="19">
        <text>a (3R)-hydroxyacyl-[ACP] + NADP(+) = a 3-oxoacyl-[ACP] + NADPH + H(+)</text>
        <dbReference type="Rhea" id="RHEA:17397"/>
        <dbReference type="Rhea" id="RHEA-COMP:9916"/>
        <dbReference type="Rhea" id="RHEA-COMP:9945"/>
        <dbReference type="ChEBI" id="CHEBI:15378"/>
        <dbReference type="ChEBI" id="CHEBI:57783"/>
        <dbReference type="ChEBI" id="CHEBI:58349"/>
        <dbReference type="ChEBI" id="CHEBI:78776"/>
        <dbReference type="ChEBI" id="CHEBI:78827"/>
        <dbReference type="EC" id="1.1.1.100"/>
    </reaction>
    <physiologicalReaction direction="right-to-left" evidence="19">
        <dbReference type="Rhea" id="RHEA:17399"/>
    </physiologicalReaction>
</comment>
<dbReference type="SMART" id="SM00825">
    <property type="entry name" value="PKS_KS"/>
    <property type="match status" value="1"/>
</dbReference>
<dbReference type="Gene3D" id="3.40.47.10">
    <property type="match status" value="1"/>
</dbReference>
<dbReference type="Gene3D" id="3.10.129.110">
    <property type="entry name" value="Polyketide synthase dehydratase"/>
    <property type="match status" value="1"/>
</dbReference>
<keyword evidence="6" id="KW-0663">Pyridoxal phosphate</keyword>
<accession>A0ABM4ASQ7</accession>
<dbReference type="InterPro" id="IPR036291">
    <property type="entry name" value="NAD(P)-bd_dom_sf"/>
</dbReference>
<dbReference type="Gene3D" id="3.90.180.10">
    <property type="entry name" value="Medium-chain alcohol dehydrogenases, catalytic domain"/>
    <property type="match status" value="1"/>
</dbReference>
<evidence type="ECO:0000256" key="6">
    <source>
        <dbReference type="ARBA" id="ARBA00022898"/>
    </source>
</evidence>
<sequence>MAPITRTFAAPPNFDKNGLDGEKVVISGMAGLYPESHNVKDLSKILYNKENPVNVENPRWHYDHPEVAHFTGKVPELRLFDAQFFKVHYRLGNNMDPMGRKILEQAYQAIYDAGISPAELNGKKVGVYIGSCFSETEKACFYVSSSRTGFGIAGCSKTMFANRISYWLNAKGPSMAIDEACSSSTGALELAYLAIMRGECEAAIVGGANLCLHPQSSVHYGRIMQMCMDGKTKSFDSNAAGCAKSEAINVLFLQKAKNALRVYAEVVHVKCEFTSILKDERGSSRYGFYRNPSDTANFIKRFYEEAKISPEVVEYVEAFGSAVSEADKSELEAIEQAYCQNRDQPLLIGSVMSNIGYGEAASGISSITKVLLGYHTGKLAANLHCDSPRQDVAALRDGKIKIITDHQNFGRHYTAVNGMSVTGVNTHVLLHGHYKPKDPTRYKSSIPQLVTLSGRQESSVKKIIDDLKSRPIDPEELALFRNIHKTSVFGHLGRGYAILDTKENNETVSIAEKTDYFDDAKRPLWFVYSGMGSQWAGMGTQLMRIPIFAASIERCRRALEPKGIDIVHIITSPDKTIFDNILHSFVGIAAIQIGLTDILSELGIFPDKIIGHSVGELGCAYADGCFTAEEMILSAYSRGLVSLQTPFIKGSMAAVGIGYQRISKMCPPEIQVACHNGPDSSTISGPANVMREFVAHLTSKDIFAKEVPCSNIAYHSRYIAEAGPGLLKYLTEVIKSPKPRSERWVSTSVPQDRWDEPIAKYSSAEYHTNNLLNSVLFEETSVLIPPNAVLVEIAPHGLLQAILKRSLPDSCRHIPLTRRGHQDNAQFLLEAIGKLYMEGYNPKVDTLYPKIEYPVSTGTPMLSHLVEWAHTERWNLALYMAAHRKTAAACKNVISTHDDNNNYLRGHVIQDKNMYPFAAVLVAVWDTLAMVSGVERKQLSVEFREVQQHSQLPLHNQRQLRINVALHRGTGRFEVLSMKIKIATGYIVGEIKDEKPKDDVTSNEPKTLESDDIYQLLYTKGYNYSDEFRSIYNANMSLTEANIIWRDNWVTFIDGIIQLNTLRRTYERVSQLHSISKMVINVSKHLEMAISINDSTLVMPAKVNELHNYTRCGGVAIENIRFYDLPPTVNKNVALKSVQKNKLDVIEDGQYYLPLRENRDMTLEIKRQGDLDSLHWVDGSESNKDGVKVTVRYAGINDVDMKKKMGLVALDKDQTKTMLDFSGITESGARVMGIVYDKSIKTSVRVKPELLWPVPDHWSLEDAATVPLAYSVAFYCLIMKSKFKSGINLLVHGGAGALGQAVISIALAHGCQVFTTVSDTKKKQFLQRLFPELKGENIGNSRDISFSDMVMSATKGKGCNIVISCVRGEIKNATIKCCHESSTFIDAAVLLNREEFFFGMKHLTKSVSYCTLDLNSTVEYNLVDDLKQLQQMLSEGIARGYVRPLSRVTYAPQDVSRAYRLQAGSRHRGRVLINLQEDPSYVQTKISCSPNLYQIIVLENEVLGSHLVERLINRGAKEIILISSNQSNCLSYKLRTWEKQGVHVQLLLKNVNTTNQNIFENIKTIGIEGIYYVASPDAQRDRNSLEQLMLLAQRSSSTLKFFAVISNDNDNLIKTMADKNHEKLTLIKLPTLKKDTNVGVKGTITVYDAIDAVEKALCSKRHVVFVDCAEEPPKNLLQQLSSLAGIQVPDDADGEATLQDFGIDPINFGVIQVYMRDVCHISLDEREVQLLTIEKIRDLDNGLSDTVFKETDGLETFISYVDQDELLATTEMVFLPTLTNISAQRDDEFDVSQTYLCVVPGVEGHHARFQVLCERLKLPAIVLQPGLDSPHQTIQEMADRFAKILLKKKLSDGFYLLGYESGVLVALEMAAIFEEQGLTGTVFCVGGAPNDIQETFEEKLKNFKTEEELQDAVVRHMFKLMTNDENTERLNSVLQNSMTWNEKVSACVKMLSGHVVHSNQYTEENIKAAYGRIIQVRKCNMQPRRLRSKIVSMRPKSNKVGISSLQNYSMQPVVEYELEAPLAYAAQDLRGSAFINRHLDPAILEAFEKRNLCETYILNSDTFMSNNDDV</sequence>
<comment type="catalytic activity">
    <reaction evidence="12">
        <text>(3R)-hydroxytetradecanoyl-[ACP] = (2E)-tetradecenoyl-[ACP] + H2O</text>
        <dbReference type="Rhea" id="RHEA:41892"/>
        <dbReference type="Rhea" id="RHEA-COMP:9646"/>
        <dbReference type="Rhea" id="RHEA-COMP:9647"/>
        <dbReference type="ChEBI" id="CHEBI:15377"/>
        <dbReference type="ChEBI" id="CHEBI:78474"/>
        <dbReference type="ChEBI" id="CHEBI:78475"/>
    </reaction>
    <physiologicalReaction direction="left-to-right" evidence="12">
        <dbReference type="Rhea" id="RHEA:41893"/>
    </physiologicalReaction>
</comment>
<reference evidence="49" key="1">
    <citation type="submission" date="2025-08" db="UniProtKB">
        <authorList>
            <consortium name="RefSeq"/>
        </authorList>
    </citation>
    <scope>IDENTIFICATION</scope>
    <source>
        <tissue evidence="49">Whole body</tissue>
    </source>
</reference>
<comment type="catalytic activity">
    <reaction evidence="27">
        <text>acetyl-[ACP] + malonyl-[ACP] + H(+) = 3-oxobutanoyl-[ACP] + holo-[ACP] + CO2</text>
        <dbReference type="Rhea" id="RHEA:41800"/>
        <dbReference type="Rhea" id="RHEA-COMP:9621"/>
        <dbReference type="Rhea" id="RHEA-COMP:9623"/>
        <dbReference type="Rhea" id="RHEA-COMP:9625"/>
        <dbReference type="Rhea" id="RHEA-COMP:9685"/>
        <dbReference type="ChEBI" id="CHEBI:15378"/>
        <dbReference type="ChEBI" id="CHEBI:16526"/>
        <dbReference type="ChEBI" id="CHEBI:64479"/>
        <dbReference type="ChEBI" id="CHEBI:78446"/>
        <dbReference type="ChEBI" id="CHEBI:78449"/>
        <dbReference type="ChEBI" id="CHEBI:78450"/>
    </reaction>
    <physiologicalReaction direction="left-to-right" evidence="27">
        <dbReference type="Rhea" id="RHEA:41801"/>
    </physiologicalReaction>
</comment>
<evidence type="ECO:0000256" key="35">
    <source>
        <dbReference type="ARBA" id="ARBA00048691"/>
    </source>
</evidence>
<dbReference type="Pfam" id="PF00109">
    <property type="entry name" value="ketoacyl-synt"/>
    <property type="match status" value="1"/>
</dbReference>
<evidence type="ECO:0000256" key="18">
    <source>
        <dbReference type="ARBA" id="ARBA00047394"/>
    </source>
</evidence>
<comment type="catalytic activity">
    <reaction evidence="10">
        <text>(3R)-hydroxydecanoyl-[ACP] = (2E)-decenoyl-[ACP] + H2O</text>
        <dbReference type="Rhea" id="RHEA:41860"/>
        <dbReference type="Rhea" id="RHEA-COMP:9638"/>
        <dbReference type="Rhea" id="RHEA-COMP:9639"/>
        <dbReference type="ChEBI" id="CHEBI:15377"/>
        <dbReference type="ChEBI" id="CHEBI:78466"/>
        <dbReference type="ChEBI" id="CHEBI:78467"/>
    </reaction>
    <physiologicalReaction direction="left-to-right" evidence="10">
        <dbReference type="Rhea" id="RHEA:41861"/>
    </physiologicalReaction>
</comment>
<dbReference type="Pfam" id="PF02801">
    <property type="entry name" value="Ketoacyl-synt_C"/>
    <property type="match status" value="1"/>
</dbReference>
<feature type="domain" description="Ketosynthase family 3 (KS3)" evidence="47">
    <location>
        <begin position="21"/>
        <end position="432"/>
    </location>
</feature>
<comment type="catalytic activity">
    <reaction evidence="46">
        <text>octanoyl-[ACP] + malonyl-[ACP] + H(+) = 3-oxodecanoyl-[ACP] + holo-[ACP] + CO2</text>
        <dbReference type="Rhea" id="RHEA:41852"/>
        <dbReference type="Rhea" id="RHEA-COMP:9623"/>
        <dbReference type="Rhea" id="RHEA-COMP:9636"/>
        <dbReference type="Rhea" id="RHEA-COMP:9637"/>
        <dbReference type="Rhea" id="RHEA-COMP:9685"/>
        <dbReference type="ChEBI" id="CHEBI:15378"/>
        <dbReference type="ChEBI" id="CHEBI:16526"/>
        <dbReference type="ChEBI" id="CHEBI:64479"/>
        <dbReference type="ChEBI" id="CHEBI:78449"/>
        <dbReference type="ChEBI" id="CHEBI:78463"/>
        <dbReference type="ChEBI" id="CHEBI:78464"/>
    </reaction>
    <physiologicalReaction direction="left-to-right" evidence="46">
        <dbReference type="Rhea" id="RHEA:41853"/>
    </physiologicalReaction>
</comment>
<organism evidence="48 49">
    <name type="scientific">Vanessa tameamea</name>
    <name type="common">Kamehameha butterfly</name>
    <dbReference type="NCBI Taxonomy" id="334116"/>
    <lineage>
        <taxon>Eukaryota</taxon>
        <taxon>Metazoa</taxon>
        <taxon>Ecdysozoa</taxon>
        <taxon>Arthropoda</taxon>
        <taxon>Hexapoda</taxon>
        <taxon>Insecta</taxon>
        <taxon>Pterygota</taxon>
        <taxon>Neoptera</taxon>
        <taxon>Endopterygota</taxon>
        <taxon>Lepidoptera</taxon>
        <taxon>Glossata</taxon>
        <taxon>Ditrysia</taxon>
        <taxon>Papilionoidea</taxon>
        <taxon>Nymphalidae</taxon>
        <taxon>Nymphalinae</taxon>
        <taxon>Vanessa</taxon>
    </lineage>
</organism>
<dbReference type="GeneID" id="113395488"/>
<dbReference type="InterPro" id="IPR018201">
    <property type="entry name" value="Ketoacyl_synth_AS"/>
</dbReference>
<dbReference type="InterPro" id="IPR014031">
    <property type="entry name" value="Ketoacyl_synth_C"/>
</dbReference>
<evidence type="ECO:0000256" key="12">
    <source>
        <dbReference type="ARBA" id="ARBA00023398"/>
    </source>
</evidence>
<evidence type="ECO:0000256" key="40">
    <source>
        <dbReference type="ARBA" id="ARBA00049171"/>
    </source>
</evidence>
<evidence type="ECO:0000256" key="43">
    <source>
        <dbReference type="ARBA" id="ARBA00049422"/>
    </source>
</evidence>
<comment type="catalytic activity">
    <reaction evidence="36">
        <text>hexadecanoyl-[ACP] + H2O = hexadecanoate + holo-[ACP] + H(+)</text>
        <dbReference type="Rhea" id="RHEA:41932"/>
        <dbReference type="Rhea" id="RHEA-COMP:9652"/>
        <dbReference type="Rhea" id="RHEA-COMP:9685"/>
        <dbReference type="ChEBI" id="CHEBI:7896"/>
        <dbReference type="ChEBI" id="CHEBI:15377"/>
        <dbReference type="ChEBI" id="CHEBI:15378"/>
        <dbReference type="ChEBI" id="CHEBI:64479"/>
        <dbReference type="ChEBI" id="CHEBI:78483"/>
        <dbReference type="EC" id="3.1.2.14"/>
    </reaction>
    <physiologicalReaction direction="left-to-right" evidence="36">
        <dbReference type="Rhea" id="RHEA:41933"/>
    </physiologicalReaction>
</comment>
<comment type="catalytic activity">
    <reaction evidence="43">
        <text>3-oxooctanoyl-[ACP] + NADPH + H(+) = (3R)-hydroxyoctanoyl-[ACP] + NADP(+)</text>
        <dbReference type="Rhea" id="RHEA:41840"/>
        <dbReference type="Rhea" id="RHEA-COMP:9633"/>
        <dbReference type="Rhea" id="RHEA-COMP:9634"/>
        <dbReference type="ChEBI" id="CHEBI:15378"/>
        <dbReference type="ChEBI" id="CHEBI:57783"/>
        <dbReference type="ChEBI" id="CHEBI:58349"/>
        <dbReference type="ChEBI" id="CHEBI:78460"/>
        <dbReference type="ChEBI" id="CHEBI:78461"/>
    </reaction>
    <physiologicalReaction direction="left-to-right" evidence="43">
        <dbReference type="Rhea" id="RHEA:41841"/>
    </physiologicalReaction>
</comment>
<comment type="pathway">
    <text evidence="1">Lipid metabolism.</text>
</comment>
<comment type="catalytic activity">
    <reaction evidence="33">
        <text>3-oxohexanoyl-[ACP] + NADPH + H(+) = (3R)-hydroxyhexanoyl-[ACP] + NADP(+)</text>
        <dbReference type="Rhea" id="RHEA:41824"/>
        <dbReference type="Rhea" id="RHEA-COMP:9629"/>
        <dbReference type="Rhea" id="RHEA-COMP:9630"/>
        <dbReference type="ChEBI" id="CHEBI:15378"/>
        <dbReference type="ChEBI" id="CHEBI:57783"/>
        <dbReference type="ChEBI" id="CHEBI:58349"/>
        <dbReference type="ChEBI" id="CHEBI:78456"/>
        <dbReference type="ChEBI" id="CHEBI:78457"/>
    </reaction>
    <physiologicalReaction direction="left-to-right" evidence="33">
        <dbReference type="Rhea" id="RHEA:41825"/>
    </physiologicalReaction>
</comment>
<comment type="catalytic activity">
    <reaction evidence="17">
        <text>3-oxooctadecanoyl-[ACP] + NADPH + H(+) = (3R)-hydroxyoctadecanoyl-[ACP] + NADP(+)</text>
        <dbReference type="Rhea" id="RHEA:41920"/>
        <dbReference type="Rhea" id="RHEA-COMP:9653"/>
        <dbReference type="Rhea" id="RHEA-COMP:9654"/>
        <dbReference type="ChEBI" id="CHEBI:15378"/>
        <dbReference type="ChEBI" id="CHEBI:57783"/>
        <dbReference type="ChEBI" id="CHEBI:58349"/>
        <dbReference type="ChEBI" id="CHEBI:78487"/>
        <dbReference type="ChEBI" id="CHEBI:78488"/>
    </reaction>
    <physiologicalReaction direction="left-to-right" evidence="17">
        <dbReference type="Rhea" id="RHEA:41921"/>
    </physiologicalReaction>
</comment>
<comment type="catalytic activity">
    <reaction evidence="44">
        <text>butanoyl-[ACP] + malonyl-[ACP] + H(+) = 3-oxohexanoyl-[ACP] + holo-[ACP] + CO2</text>
        <dbReference type="Rhea" id="RHEA:41820"/>
        <dbReference type="Rhea" id="RHEA-COMP:9623"/>
        <dbReference type="Rhea" id="RHEA-COMP:9628"/>
        <dbReference type="Rhea" id="RHEA-COMP:9629"/>
        <dbReference type="Rhea" id="RHEA-COMP:9685"/>
        <dbReference type="ChEBI" id="CHEBI:15378"/>
        <dbReference type="ChEBI" id="CHEBI:16526"/>
        <dbReference type="ChEBI" id="CHEBI:64479"/>
        <dbReference type="ChEBI" id="CHEBI:78449"/>
        <dbReference type="ChEBI" id="CHEBI:78454"/>
        <dbReference type="ChEBI" id="CHEBI:78456"/>
    </reaction>
    <physiologicalReaction direction="left-to-right" evidence="44">
        <dbReference type="Rhea" id="RHEA:41821"/>
    </physiologicalReaction>
</comment>
<comment type="catalytic activity">
    <reaction evidence="11">
        <text>a (3R)-hydroxyacyl-[ACP] = a (2E)-enoyl-[ACP] + H2O</text>
        <dbReference type="Rhea" id="RHEA:13097"/>
        <dbReference type="Rhea" id="RHEA-COMP:9925"/>
        <dbReference type="Rhea" id="RHEA-COMP:9945"/>
        <dbReference type="ChEBI" id="CHEBI:15377"/>
        <dbReference type="ChEBI" id="CHEBI:78784"/>
        <dbReference type="ChEBI" id="CHEBI:78827"/>
        <dbReference type="EC" id="4.2.1.59"/>
    </reaction>
    <physiologicalReaction direction="left-to-right" evidence="11">
        <dbReference type="Rhea" id="RHEA:13098"/>
    </physiologicalReaction>
</comment>
<evidence type="ECO:0000256" key="14">
    <source>
        <dbReference type="ARBA" id="ARBA00023401"/>
    </source>
</evidence>
<dbReference type="InterPro" id="IPR020843">
    <property type="entry name" value="ER"/>
</dbReference>
<dbReference type="RefSeq" id="XP_064074333.1">
    <property type="nucleotide sequence ID" value="XM_064218263.1"/>
</dbReference>
<comment type="catalytic activity">
    <reaction evidence="32">
        <text>a fatty acyl-[ACP] + malonyl-[ACP] + H(+) = a 3-oxoacyl-[ACP] + holo-[ACP] + CO2</text>
        <dbReference type="Rhea" id="RHEA:22836"/>
        <dbReference type="Rhea" id="RHEA-COMP:9623"/>
        <dbReference type="Rhea" id="RHEA-COMP:9685"/>
        <dbReference type="Rhea" id="RHEA-COMP:9916"/>
        <dbReference type="Rhea" id="RHEA-COMP:14125"/>
        <dbReference type="ChEBI" id="CHEBI:15378"/>
        <dbReference type="ChEBI" id="CHEBI:16526"/>
        <dbReference type="ChEBI" id="CHEBI:64479"/>
        <dbReference type="ChEBI" id="CHEBI:78449"/>
        <dbReference type="ChEBI" id="CHEBI:78776"/>
        <dbReference type="ChEBI" id="CHEBI:138651"/>
        <dbReference type="EC" id="2.3.1.41"/>
    </reaction>
    <physiologicalReaction direction="left-to-right" evidence="32">
        <dbReference type="Rhea" id="RHEA:22837"/>
    </physiologicalReaction>
</comment>
<comment type="catalytic activity">
    <reaction evidence="15">
        <text>(3R)-hydroxybutanoyl-[ACP] = (2E)-butenoyl-[ACP] + H2O</text>
        <dbReference type="Rhea" id="RHEA:41808"/>
        <dbReference type="Rhea" id="RHEA-COMP:9626"/>
        <dbReference type="Rhea" id="RHEA-COMP:9627"/>
        <dbReference type="ChEBI" id="CHEBI:15377"/>
        <dbReference type="ChEBI" id="CHEBI:78451"/>
        <dbReference type="ChEBI" id="CHEBI:78453"/>
    </reaction>
    <physiologicalReaction direction="left-to-right" evidence="15">
        <dbReference type="Rhea" id="RHEA:41809"/>
    </physiologicalReaction>
</comment>
<evidence type="ECO:0000256" key="13">
    <source>
        <dbReference type="ARBA" id="ARBA00023399"/>
    </source>
</evidence>
<evidence type="ECO:0000256" key="32">
    <source>
        <dbReference type="ARBA" id="ARBA00048506"/>
    </source>
</evidence>
<dbReference type="CDD" id="cd05195">
    <property type="entry name" value="enoyl_red"/>
    <property type="match status" value="1"/>
</dbReference>
<comment type="catalytic activity">
    <reaction evidence="21">
        <text>tetradecanoyl-[ACP] + malonyl-[ACP] + H(+) = 3-oxohexadecanoyl-[ACP] + holo-[ACP] + CO2</text>
        <dbReference type="Rhea" id="RHEA:41900"/>
        <dbReference type="Rhea" id="RHEA-COMP:9623"/>
        <dbReference type="Rhea" id="RHEA-COMP:9648"/>
        <dbReference type="Rhea" id="RHEA-COMP:9649"/>
        <dbReference type="Rhea" id="RHEA-COMP:9685"/>
        <dbReference type="ChEBI" id="CHEBI:15378"/>
        <dbReference type="ChEBI" id="CHEBI:16526"/>
        <dbReference type="ChEBI" id="CHEBI:64479"/>
        <dbReference type="ChEBI" id="CHEBI:78449"/>
        <dbReference type="ChEBI" id="CHEBI:78477"/>
        <dbReference type="ChEBI" id="CHEBI:78478"/>
    </reaction>
    <physiologicalReaction direction="left-to-right" evidence="21">
        <dbReference type="Rhea" id="RHEA:41901"/>
    </physiologicalReaction>
</comment>
<evidence type="ECO:0000256" key="10">
    <source>
        <dbReference type="ARBA" id="ARBA00023388"/>
    </source>
</evidence>
<dbReference type="PROSITE" id="PS52004">
    <property type="entry name" value="KS3_2"/>
    <property type="match status" value="1"/>
</dbReference>
<comment type="catalytic activity">
    <reaction evidence="34">
        <text>a 2,3-saturated acyl-[ACP] + NADP(+) = a (2E)-enoyl-[ACP] + NADPH + H(+)</text>
        <dbReference type="Rhea" id="RHEA:22564"/>
        <dbReference type="Rhea" id="RHEA-COMP:9925"/>
        <dbReference type="Rhea" id="RHEA-COMP:9926"/>
        <dbReference type="ChEBI" id="CHEBI:15378"/>
        <dbReference type="ChEBI" id="CHEBI:57783"/>
        <dbReference type="ChEBI" id="CHEBI:58349"/>
        <dbReference type="ChEBI" id="CHEBI:78784"/>
        <dbReference type="ChEBI" id="CHEBI:78785"/>
        <dbReference type="EC" id="1.3.1.39"/>
    </reaction>
    <physiologicalReaction direction="right-to-left" evidence="34">
        <dbReference type="Rhea" id="RHEA:22566"/>
    </physiologicalReaction>
</comment>
<dbReference type="InterPro" id="IPR014030">
    <property type="entry name" value="Ketoacyl_synth_N"/>
</dbReference>
<proteinExistence type="predicted"/>
<comment type="catalytic activity">
    <reaction evidence="24">
        <text>(2E)-hexadecenoyl-[ACP] + NADPH + H(+) = hexadecanoyl-[ACP] + NADP(+)</text>
        <dbReference type="Rhea" id="RHEA:41912"/>
        <dbReference type="Rhea" id="RHEA-COMP:9651"/>
        <dbReference type="Rhea" id="RHEA-COMP:9652"/>
        <dbReference type="ChEBI" id="CHEBI:15378"/>
        <dbReference type="ChEBI" id="CHEBI:57783"/>
        <dbReference type="ChEBI" id="CHEBI:58349"/>
        <dbReference type="ChEBI" id="CHEBI:78481"/>
        <dbReference type="ChEBI" id="CHEBI:78483"/>
    </reaction>
    <physiologicalReaction direction="left-to-right" evidence="24">
        <dbReference type="Rhea" id="RHEA:41913"/>
    </physiologicalReaction>
</comment>
<evidence type="ECO:0000256" key="37">
    <source>
        <dbReference type="ARBA" id="ARBA00048935"/>
    </source>
</evidence>
<comment type="catalytic activity">
    <reaction evidence="29">
        <text>(2E)-dodecenoyl-[ACP] + NADPH + H(+) = dodecanoyl-[ACP] + NADP(+)</text>
        <dbReference type="Rhea" id="RHEA:41880"/>
        <dbReference type="Rhea" id="RHEA-COMP:9643"/>
        <dbReference type="Rhea" id="RHEA-COMP:9644"/>
        <dbReference type="ChEBI" id="CHEBI:15378"/>
        <dbReference type="ChEBI" id="CHEBI:57783"/>
        <dbReference type="ChEBI" id="CHEBI:58349"/>
        <dbReference type="ChEBI" id="CHEBI:65264"/>
        <dbReference type="ChEBI" id="CHEBI:78472"/>
    </reaction>
    <physiologicalReaction direction="left-to-right" evidence="29">
        <dbReference type="Rhea" id="RHEA:41881"/>
    </physiologicalReaction>
</comment>
<dbReference type="PROSITE" id="PS00606">
    <property type="entry name" value="KS3_1"/>
    <property type="match status" value="1"/>
</dbReference>
<evidence type="ECO:0000256" key="31">
    <source>
        <dbReference type="ARBA" id="ARBA00048420"/>
    </source>
</evidence>
<keyword evidence="4" id="KW-0808">Transferase</keyword>
<dbReference type="InterPro" id="IPR016039">
    <property type="entry name" value="Thiolase-like"/>
</dbReference>
<evidence type="ECO:0000313" key="48">
    <source>
        <dbReference type="Proteomes" id="UP001652626"/>
    </source>
</evidence>
<dbReference type="InterPro" id="IPR029058">
    <property type="entry name" value="AB_hydrolase_fold"/>
</dbReference>
<dbReference type="SUPFAM" id="SSF51735">
    <property type="entry name" value="NAD(P)-binding Rossmann-fold domains"/>
    <property type="match status" value="1"/>
</dbReference>
<dbReference type="SMART" id="SM00827">
    <property type="entry name" value="PKS_AT"/>
    <property type="match status" value="1"/>
</dbReference>
<comment type="catalytic activity">
    <reaction evidence="40">
        <text>(2E)-tetradecenoyl-[ACP] + NADPH + H(+) = tetradecanoyl-[ACP] + NADP(+)</text>
        <dbReference type="Rhea" id="RHEA:41896"/>
        <dbReference type="Rhea" id="RHEA-COMP:9647"/>
        <dbReference type="Rhea" id="RHEA-COMP:9648"/>
        <dbReference type="ChEBI" id="CHEBI:15378"/>
        <dbReference type="ChEBI" id="CHEBI:57783"/>
        <dbReference type="ChEBI" id="CHEBI:58349"/>
        <dbReference type="ChEBI" id="CHEBI:78475"/>
        <dbReference type="ChEBI" id="CHEBI:78477"/>
    </reaction>
    <physiologicalReaction direction="left-to-right" evidence="40">
        <dbReference type="Rhea" id="RHEA:41897"/>
    </physiologicalReaction>
</comment>
<evidence type="ECO:0000256" key="17">
    <source>
        <dbReference type="ARBA" id="ARBA00047300"/>
    </source>
</evidence>
<evidence type="ECO:0000256" key="26">
    <source>
        <dbReference type="ARBA" id="ARBA00047953"/>
    </source>
</evidence>
<evidence type="ECO:0000256" key="27">
    <source>
        <dbReference type="ARBA" id="ARBA00047961"/>
    </source>
</evidence>
<dbReference type="InterPro" id="IPR011032">
    <property type="entry name" value="GroES-like_sf"/>
</dbReference>
<comment type="catalytic activity">
    <reaction evidence="9">
        <text>(3R)-hydroxyhexanoyl-[ACP] = (2E)-hexenoyl-[ACP] + H2O</text>
        <dbReference type="Rhea" id="RHEA:41828"/>
        <dbReference type="Rhea" id="RHEA-COMP:9630"/>
        <dbReference type="Rhea" id="RHEA-COMP:9631"/>
        <dbReference type="ChEBI" id="CHEBI:15377"/>
        <dbReference type="ChEBI" id="CHEBI:78457"/>
        <dbReference type="ChEBI" id="CHEBI:78458"/>
    </reaction>
    <physiologicalReaction direction="left-to-right" evidence="9">
        <dbReference type="Rhea" id="RHEA:41829"/>
    </physiologicalReaction>
</comment>
<evidence type="ECO:0000256" key="34">
    <source>
        <dbReference type="ARBA" id="ARBA00048650"/>
    </source>
</evidence>
<evidence type="ECO:0000256" key="24">
    <source>
        <dbReference type="ARBA" id="ARBA00047810"/>
    </source>
</evidence>
<dbReference type="InterPro" id="IPR014043">
    <property type="entry name" value="Acyl_transferase_dom"/>
</dbReference>
<comment type="catalytic activity">
    <reaction evidence="38">
        <text>(2E)-octadecenoyl-[ACP] + NADPH + H(+) = octadecanoyl-[ACP] + NADP(+)</text>
        <dbReference type="Rhea" id="RHEA:41928"/>
        <dbReference type="Rhea" id="RHEA-COMP:9655"/>
        <dbReference type="Rhea" id="RHEA-COMP:9656"/>
        <dbReference type="ChEBI" id="CHEBI:15378"/>
        <dbReference type="ChEBI" id="CHEBI:57783"/>
        <dbReference type="ChEBI" id="CHEBI:58349"/>
        <dbReference type="ChEBI" id="CHEBI:78489"/>
        <dbReference type="ChEBI" id="CHEBI:78495"/>
    </reaction>
    <physiologicalReaction direction="left-to-right" evidence="38">
        <dbReference type="Rhea" id="RHEA:41929"/>
    </physiologicalReaction>
</comment>
<dbReference type="InterPro" id="IPR001227">
    <property type="entry name" value="Ac_transferase_dom_sf"/>
</dbReference>
<evidence type="ECO:0000256" key="25">
    <source>
        <dbReference type="ARBA" id="ARBA00047897"/>
    </source>
</evidence>
<dbReference type="SUPFAM" id="SSF55048">
    <property type="entry name" value="Probable ACP-binding domain of malonyl-CoA ACP transacylase"/>
    <property type="match status" value="1"/>
</dbReference>
<evidence type="ECO:0000256" key="36">
    <source>
        <dbReference type="ARBA" id="ARBA00048704"/>
    </source>
</evidence>
<evidence type="ECO:0000256" key="38">
    <source>
        <dbReference type="ARBA" id="ARBA00049019"/>
    </source>
</evidence>
<keyword evidence="48" id="KW-1185">Reference proteome</keyword>
<dbReference type="Pfam" id="PF00975">
    <property type="entry name" value="Thioesterase"/>
    <property type="match status" value="1"/>
</dbReference>
<comment type="function">
    <text evidence="16">Fatty acid synthetase is a multifunctional enzyme that catalyzes the de novo biosynthesis of long-chain saturated fatty acids starting from acetyl-CoA and malonyl-CoA in the presence of NADPH. This multifunctional protein contains 7 catalytic activities and a site for the binding of the prosthetic group 4'-phosphopantetheine of the acyl carrier protein ([ACP]) domain.</text>
</comment>
<comment type="catalytic activity">
    <reaction evidence="39">
        <text>decanoyl-[ACP] + malonyl-[ACP] + H(+) = 3-oxododecanoyl-[ACP] + holo-[ACP] + CO2</text>
        <dbReference type="Rhea" id="RHEA:41868"/>
        <dbReference type="Rhea" id="RHEA-COMP:9623"/>
        <dbReference type="Rhea" id="RHEA-COMP:9640"/>
        <dbReference type="Rhea" id="RHEA-COMP:9641"/>
        <dbReference type="Rhea" id="RHEA-COMP:9685"/>
        <dbReference type="ChEBI" id="CHEBI:15378"/>
        <dbReference type="ChEBI" id="CHEBI:16526"/>
        <dbReference type="ChEBI" id="CHEBI:64479"/>
        <dbReference type="ChEBI" id="CHEBI:78449"/>
        <dbReference type="ChEBI" id="CHEBI:78468"/>
        <dbReference type="ChEBI" id="CHEBI:78469"/>
    </reaction>
    <physiologicalReaction direction="left-to-right" evidence="39">
        <dbReference type="Rhea" id="RHEA:41869"/>
    </physiologicalReaction>
</comment>
<evidence type="ECO:0000256" key="3">
    <source>
        <dbReference type="ARBA" id="ARBA00022553"/>
    </source>
</evidence>
<keyword evidence="2" id="KW-0596">Phosphopantetheine</keyword>
<comment type="catalytic activity">
    <reaction evidence="7">
        <text>(3R)-hydroxyoctanoyl-[ACP] = (2E)-octenoyl-[ACP] + H2O</text>
        <dbReference type="Rhea" id="RHEA:41844"/>
        <dbReference type="Rhea" id="RHEA-COMP:9634"/>
        <dbReference type="Rhea" id="RHEA-COMP:9635"/>
        <dbReference type="ChEBI" id="CHEBI:15377"/>
        <dbReference type="ChEBI" id="CHEBI:78461"/>
        <dbReference type="ChEBI" id="CHEBI:78462"/>
    </reaction>
    <physiologicalReaction direction="left-to-right" evidence="7">
        <dbReference type="Rhea" id="RHEA:41845"/>
    </physiologicalReaction>
</comment>
<dbReference type="InterPro" id="IPR016036">
    <property type="entry name" value="Malonyl_transacylase_ACP-bd"/>
</dbReference>
<evidence type="ECO:0000256" key="21">
    <source>
        <dbReference type="ARBA" id="ARBA00047451"/>
    </source>
</evidence>
<evidence type="ECO:0000256" key="42">
    <source>
        <dbReference type="ARBA" id="ARBA00049414"/>
    </source>
</evidence>
<evidence type="ECO:0000256" key="16">
    <source>
        <dbReference type="ARBA" id="ARBA00023442"/>
    </source>
</evidence>
<dbReference type="Gene3D" id="3.40.50.1820">
    <property type="entry name" value="alpha/beta hydrolase"/>
    <property type="match status" value="1"/>
</dbReference>
<evidence type="ECO:0000256" key="29">
    <source>
        <dbReference type="ARBA" id="ARBA00048281"/>
    </source>
</evidence>
<evidence type="ECO:0000256" key="9">
    <source>
        <dbReference type="ARBA" id="ARBA00023373"/>
    </source>
</evidence>
<dbReference type="InterPro" id="IPR050091">
    <property type="entry name" value="PKS_NRPS_Biosynth_Enz"/>
</dbReference>
<comment type="catalytic activity">
    <reaction evidence="14">
        <text>(3R)-hydroxyhexadecanoyl-[ACP] = (2E)-hexadecenoyl-[ACP] + H2O</text>
        <dbReference type="Rhea" id="RHEA:41908"/>
        <dbReference type="Rhea" id="RHEA-COMP:9650"/>
        <dbReference type="Rhea" id="RHEA-COMP:9651"/>
        <dbReference type="ChEBI" id="CHEBI:15377"/>
        <dbReference type="ChEBI" id="CHEBI:78480"/>
        <dbReference type="ChEBI" id="CHEBI:78481"/>
    </reaction>
    <physiologicalReaction direction="left-to-right" evidence="14">
        <dbReference type="Rhea" id="RHEA:41909"/>
    </physiologicalReaction>
</comment>
<evidence type="ECO:0000256" key="11">
    <source>
        <dbReference type="ARBA" id="ARBA00023394"/>
    </source>
</evidence>
<comment type="catalytic activity">
    <reaction evidence="22">
        <text>(2E)-butenoyl-[ACP] + NADPH + H(+) = butanoyl-[ACP] + NADP(+)</text>
        <dbReference type="Rhea" id="RHEA:41812"/>
        <dbReference type="Rhea" id="RHEA-COMP:9627"/>
        <dbReference type="Rhea" id="RHEA-COMP:9628"/>
        <dbReference type="ChEBI" id="CHEBI:15378"/>
        <dbReference type="ChEBI" id="CHEBI:57783"/>
        <dbReference type="ChEBI" id="CHEBI:58349"/>
        <dbReference type="ChEBI" id="CHEBI:78453"/>
        <dbReference type="ChEBI" id="CHEBI:78454"/>
    </reaction>
    <physiologicalReaction direction="left-to-right" evidence="22">
        <dbReference type="Rhea" id="RHEA:41813"/>
    </physiologicalReaction>
</comment>
<evidence type="ECO:0000256" key="41">
    <source>
        <dbReference type="ARBA" id="ARBA00049263"/>
    </source>
</evidence>
<dbReference type="InterPro" id="IPR001031">
    <property type="entry name" value="Thioesterase"/>
</dbReference>
<evidence type="ECO:0000256" key="22">
    <source>
        <dbReference type="ARBA" id="ARBA00047500"/>
    </source>
</evidence>
<comment type="catalytic activity">
    <reaction evidence="18">
        <text>hexanoyl-[ACP] + malonyl-[ACP] + H(+) = 3-oxooctanoyl-[ACP] + holo-[ACP] + CO2</text>
        <dbReference type="Rhea" id="RHEA:41836"/>
        <dbReference type="Rhea" id="RHEA-COMP:9623"/>
        <dbReference type="Rhea" id="RHEA-COMP:9632"/>
        <dbReference type="Rhea" id="RHEA-COMP:9633"/>
        <dbReference type="Rhea" id="RHEA-COMP:9685"/>
        <dbReference type="ChEBI" id="CHEBI:15378"/>
        <dbReference type="ChEBI" id="CHEBI:16526"/>
        <dbReference type="ChEBI" id="CHEBI:64479"/>
        <dbReference type="ChEBI" id="CHEBI:78449"/>
        <dbReference type="ChEBI" id="CHEBI:78459"/>
        <dbReference type="ChEBI" id="CHEBI:78460"/>
    </reaction>
    <physiologicalReaction direction="left-to-right" evidence="18">
        <dbReference type="Rhea" id="RHEA:41837"/>
    </physiologicalReaction>
</comment>
<comment type="catalytic activity">
    <reaction evidence="42">
        <text>3-oxohexadecanoyl-[ACP] + NADPH + H(+) = (3R)-hydroxyhexadecanoyl-[ACP] + NADP(+)</text>
        <dbReference type="Rhea" id="RHEA:41904"/>
        <dbReference type="Rhea" id="RHEA-COMP:9649"/>
        <dbReference type="Rhea" id="RHEA-COMP:9650"/>
        <dbReference type="ChEBI" id="CHEBI:15378"/>
        <dbReference type="ChEBI" id="CHEBI:57783"/>
        <dbReference type="ChEBI" id="CHEBI:58349"/>
        <dbReference type="ChEBI" id="CHEBI:78478"/>
        <dbReference type="ChEBI" id="CHEBI:78480"/>
    </reaction>
    <physiologicalReaction direction="left-to-right" evidence="42">
        <dbReference type="Rhea" id="RHEA:41905"/>
    </physiologicalReaction>
</comment>
<dbReference type="SMART" id="SM00829">
    <property type="entry name" value="PKS_ER"/>
    <property type="match status" value="1"/>
</dbReference>
<protein>
    <submittedName>
        <fullName evidence="49">Fatty acid synthase-like</fullName>
    </submittedName>
</protein>
<evidence type="ECO:0000256" key="1">
    <source>
        <dbReference type="ARBA" id="ARBA00005189"/>
    </source>
</evidence>
<comment type="catalytic activity">
    <reaction evidence="45">
        <text>(2E)-decenoyl-[ACP] + NADPH + H(+) = decanoyl-[ACP] + NADP(+)</text>
        <dbReference type="Rhea" id="RHEA:41864"/>
        <dbReference type="Rhea" id="RHEA-COMP:9639"/>
        <dbReference type="Rhea" id="RHEA-COMP:9640"/>
        <dbReference type="ChEBI" id="CHEBI:15378"/>
        <dbReference type="ChEBI" id="CHEBI:57783"/>
        <dbReference type="ChEBI" id="CHEBI:58349"/>
        <dbReference type="ChEBI" id="CHEBI:78467"/>
        <dbReference type="ChEBI" id="CHEBI:78468"/>
    </reaction>
    <physiologicalReaction direction="left-to-right" evidence="45">
        <dbReference type="Rhea" id="RHEA:41865"/>
    </physiologicalReaction>
</comment>
<comment type="catalytic activity">
    <reaction evidence="13">
        <text>(3R)-hydroxyoctadecanoyl-[ACP] = (2E)-octadecenoyl-[ACP] + H2O</text>
        <dbReference type="Rhea" id="RHEA:41924"/>
        <dbReference type="Rhea" id="RHEA-COMP:9654"/>
        <dbReference type="Rhea" id="RHEA-COMP:9655"/>
        <dbReference type="ChEBI" id="CHEBI:15377"/>
        <dbReference type="ChEBI" id="CHEBI:78488"/>
        <dbReference type="ChEBI" id="CHEBI:78489"/>
    </reaction>
    <physiologicalReaction direction="left-to-right" evidence="13">
        <dbReference type="Rhea" id="RHEA:41925"/>
    </physiologicalReaction>
</comment>
<evidence type="ECO:0000256" key="20">
    <source>
        <dbReference type="ARBA" id="ARBA00047440"/>
    </source>
</evidence>
<dbReference type="InterPro" id="IPR042104">
    <property type="entry name" value="PKS_dehydratase_sf"/>
</dbReference>
<evidence type="ECO:0000256" key="4">
    <source>
        <dbReference type="ARBA" id="ARBA00022679"/>
    </source>
</evidence>
<comment type="catalytic activity">
    <reaction evidence="37">
        <text>3-oxotetradecanoyl-[ACP] + NADPH + H(+) = (3R)-hydroxytetradecanoyl-[ACP] + NADP(+)</text>
        <dbReference type="Rhea" id="RHEA:41888"/>
        <dbReference type="Rhea" id="RHEA-COMP:9645"/>
        <dbReference type="Rhea" id="RHEA-COMP:9646"/>
        <dbReference type="ChEBI" id="CHEBI:15378"/>
        <dbReference type="ChEBI" id="CHEBI:57783"/>
        <dbReference type="ChEBI" id="CHEBI:58349"/>
        <dbReference type="ChEBI" id="CHEBI:78473"/>
        <dbReference type="ChEBI" id="CHEBI:78474"/>
    </reaction>
    <physiologicalReaction direction="left-to-right" evidence="37">
        <dbReference type="Rhea" id="RHEA:41889"/>
    </physiologicalReaction>
</comment>
<dbReference type="SUPFAM" id="SSF53474">
    <property type="entry name" value="alpha/beta-Hydrolases"/>
    <property type="match status" value="1"/>
</dbReference>
<evidence type="ECO:0000256" key="39">
    <source>
        <dbReference type="ARBA" id="ARBA00049109"/>
    </source>
</evidence>
<evidence type="ECO:0000256" key="30">
    <source>
        <dbReference type="ARBA" id="ARBA00048289"/>
    </source>
</evidence>
<evidence type="ECO:0000313" key="49">
    <source>
        <dbReference type="RefSeq" id="XP_064074333.1"/>
    </source>
</evidence>
<name>A0ABM4ASQ7_VANTA</name>
<comment type="catalytic activity">
    <reaction evidence="31">
        <text>(2E)-octenoyl-[ACP] + NADPH + H(+) = octanoyl-[ACP] + NADP(+)</text>
        <dbReference type="Rhea" id="RHEA:41848"/>
        <dbReference type="Rhea" id="RHEA-COMP:9635"/>
        <dbReference type="Rhea" id="RHEA-COMP:9636"/>
        <dbReference type="ChEBI" id="CHEBI:15378"/>
        <dbReference type="ChEBI" id="CHEBI:57783"/>
        <dbReference type="ChEBI" id="CHEBI:58349"/>
        <dbReference type="ChEBI" id="CHEBI:78462"/>
        <dbReference type="ChEBI" id="CHEBI:78463"/>
    </reaction>
    <physiologicalReaction direction="left-to-right" evidence="31">
        <dbReference type="Rhea" id="RHEA:41849"/>
    </physiologicalReaction>
</comment>
<evidence type="ECO:0000256" key="28">
    <source>
        <dbReference type="ARBA" id="ARBA00048051"/>
    </source>
</evidence>
<evidence type="ECO:0000256" key="15">
    <source>
        <dbReference type="ARBA" id="ARBA00023402"/>
    </source>
</evidence>
<dbReference type="Pfam" id="PF00698">
    <property type="entry name" value="Acyl_transf_1"/>
    <property type="match status" value="1"/>
</dbReference>
<comment type="catalytic activity">
    <reaction evidence="30">
        <text>tetradecanoyl-[ACP] + H2O = tetradecanoate + holo-[ACP] + H(+)</text>
        <dbReference type="Rhea" id="RHEA:30123"/>
        <dbReference type="Rhea" id="RHEA-COMP:9648"/>
        <dbReference type="Rhea" id="RHEA-COMP:9685"/>
        <dbReference type="ChEBI" id="CHEBI:15377"/>
        <dbReference type="ChEBI" id="CHEBI:15378"/>
        <dbReference type="ChEBI" id="CHEBI:30807"/>
        <dbReference type="ChEBI" id="CHEBI:64479"/>
        <dbReference type="ChEBI" id="CHEBI:78477"/>
        <dbReference type="EC" id="3.1.2.14"/>
    </reaction>
    <physiologicalReaction direction="left-to-right" evidence="30">
        <dbReference type="Rhea" id="RHEA:30124"/>
    </physiologicalReaction>
</comment>
<keyword evidence="3" id="KW-0597">Phosphoprotein</keyword>
<evidence type="ECO:0000256" key="8">
    <source>
        <dbReference type="ARBA" id="ARBA00023351"/>
    </source>
</evidence>
<dbReference type="InterPro" id="IPR016035">
    <property type="entry name" value="Acyl_Trfase/lysoPLipase"/>
</dbReference>
<comment type="catalytic activity">
    <reaction evidence="23">
        <text>dodecanoyl-[ACP] + malonyl-[ACP] + H(+) = 3-oxotetradecanoyl-[ACP] + holo-[ACP] + CO2</text>
        <dbReference type="Rhea" id="RHEA:41884"/>
        <dbReference type="Rhea" id="RHEA-COMP:9623"/>
        <dbReference type="Rhea" id="RHEA-COMP:9644"/>
        <dbReference type="Rhea" id="RHEA-COMP:9645"/>
        <dbReference type="Rhea" id="RHEA-COMP:9685"/>
        <dbReference type="ChEBI" id="CHEBI:15378"/>
        <dbReference type="ChEBI" id="CHEBI:16526"/>
        <dbReference type="ChEBI" id="CHEBI:64479"/>
        <dbReference type="ChEBI" id="CHEBI:65264"/>
        <dbReference type="ChEBI" id="CHEBI:78449"/>
        <dbReference type="ChEBI" id="CHEBI:78473"/>
    </reaction>
    <physiologicalReaction direction="left-to-right" evidence="23">
        <dbReference type="Rhea" id="RHEA:41885"/>
    </physiologicalReaction>
</comment>
<evidence type="ECO:0000256" key="7">
    <source>
        <dbReference type="ARBA" id="ARBA00023332"/>
    </source>
</evidence>
<dbReference type="PANTHER" id="PTHR43775">
    <property type="entry name" value="FATTY ACID SYNTHASE"/>
    <property type="match status" value="1"/>
</dbReference>
<evidence type="ECO:0000256" key="33">
    <source>
        <dbReference type="ARBA" id="ARBA00048571"/>
    </source>
</evidence>
<comment type="catalytic activity">
    <reaction evidence="25">
        <text>(2E)-hexenoyl-[ACP] + NADPH + H(+) = hexanoyl-[ACP] + NADP(+)</text>
        <dbReference type="Rhea" id="RHEA:41832"/>
        <dbReference type="Rhea" id="RHEA-COMP:9631"/>
        <dbReference type="Rhea" id="RHEA-COMP:9632"/>
        <dbReference type="ChEBI" id="CHEBI:15378"/>
        <dbReference type="ChEBI" id="CHEBI:57783"/>
        <dbReference type="ChEBI" id="CHEBI:58349"/>
        <dbReference type="ChEBI" id="CHEBI:78458"/>
        <dbReference type="ChEBI" id="CHEBI:78459"/>
    </reaction>
    <physiologicalReaction direction="left-to-right" evidence="25">
        <dbReference type="Rhea" id="RHEA:41833"/>
    </physiologicalReaction>
</comment>
<dbReference type="SUPFAM" id="SSF50129">
    <property type="entry name" value="GroES-like"/>
    <property type="match status" value="1"/>
</dbReference>
<dbReference type="PANTHER" id="PTHR43775:SF23">
    <property type="entry name" value="FATTY ACID SYNTHASE 3"/>
    <property type="match status" value="1"/>
</dbReference>
<evidence type="ECO:0000259" key="47">
    <source>
        <dbReference type="PROSITE" id="PS52004"/>
    </source>
</evidence>
<evidence type="ECO:0000256" key="5">
    <source>
        <dbReference type="ARBA" id="ARBA00022799"/>
    </source>
</evidence>
<dbReference type="Proteomes" id="UP001652626">
    <property type="component" value="Chromosome 21"/>
</dbReference>
<evidence type="ECO:0000256" key="2">
    <source>
        <dbReference type="ARBA" id="ARBA00022450"/>
    </source>
</evidence>
<comment type="catalytic activity">
    <reaction evidence="35">
        <text>holo-[ACP] + acetyl-CoA = acetyl-[ACP] + CoA</text>
        <dbReference type="Rhea" id="RHEA:41788"/>
        <dbReference type="Rhea" id="RHEA-COMP:9621"/>
        <dbReference type="Rhea" id="RHEA-COMP:9685"/>
        <dbReference type="ChEBI" id="CHEBI:57287"/>
        <dbReference type="ChEBI" id="CHEBI:57288"/>
        <dbReference type="ChEBI" id="CHEBI:64479"/>
        <dbReference type="ChEBI" id="CHEBI:78446"/>
        <dbReference type="EC" id="2.3.1.38"/>
    </reaction>
    <physiologicalReaction direction="left-to-right" evidence="35">
        <dbReference type="Rhea" id="RHEA:41789"/>
    </physiologicalReaction>
</comment>
<dbReference type="InterPro" id="IPR020841">
    <property type="entry name" value="PKS_Beta-ketoAc_synthase_dom"/>
</dbReference>
<dbReference type="Pfam" id="PF16197">
    <property type="entry name" value="KAsynt_C_assoc"/>
    <property type="match status" value="1"/>
</dbReference>
<dbReference type="SUPFAM" id="SSF53901">
    <property type="entry name" value="Thiolase-like"/>
    <property type="match status" value="2"/>
</dbReference>
<evidence type="ECO:0000256" key="23">
    <source>
        <dbReference type="ARBA" id="ARBA00047578"/>
    </source>
</evidence>
<keyword evidence="5" id="KW-0702">S-nitrosylation</keyword>
<comment type="catalytic activity">
    <reaction evidence="20">
        <text>3-oxodecanoyl-[ACP] + NADPH + H(+) = (3R)-hydroxydecanoyl-[ACP] + NADP(+)</text>
        <dbReference type="Rhea" id="RHEA:41856"/>
        <dbReference type="Rhea" id="RHEA-COMP:9637"/>
        <dbReference type="Rhea" id="RHEA-COMP:9638"/>
        <dbReference type="ChEBI" id="CHEBI:15378"/>
        <dbReference type="ChEBI" id="CHEBI:57783"/>
        <dbReference type="ChEBI" id="CHEBI:58349"/>
        <dbReference type="ChEBI" id="CHEBI:78464"/>
        <dbReference type="ChEBI" id="CHEBI:78466"/>
    </reaction>
    <physiologicalReaction direction="left-to-right" evidence="20">
        <dbReference type="Rhea" id="RHEA:41857"/>
    </physiologicalReaction>
</comment>
<comment type="catalytic activity">
    <reaction evidence="8">
        <text>(3R)-hydroxydodecanoyl-[ACP] = (2E)-dodecenoyl-[ACP] + H2O</text>
        <dbReference type="Rhea" id="RHEA:41876"/>
        <dbReference type="Rhea" id="RHEA-COMP:9642"/>
        <dbReference type="Rhea" id="RHEA-COMP:9643"/>
        <dbReference type="ChEBI" id="CHEBI:15377"/>
        <dbReference type="ChEBI" id="CHEBI:78470"/>
        <dbReference type="ChEBI" id="CHEBI:78472"/>
    </reaction>
    <physiologicalReaction direction="left-to-right" evidence="8">
        <dbReference type="Rhea" id="RHEA:41877"/>
    </physiologicalReaction>
</comment>
<evidence type="ECO:0000256" key="44">
    <source>
        <dbReference type="ARBA" id="ARBA00049449"/>
    </source>
</evidence>
<gene>
    <name evidence="49" type="primary">LOC113395488</name>
</gene>
<dbReference type="Gene3D" id="3.40.366.10">
    <property type="entry name" value="Malonyl-Coenzyme A Acyl Carrier Protein, domain 2"/>
    <property type="match status" value="1"/>
</dbReference>
<evidence type="ECO:0000256" key="46">
    <source>
        <dbReference type="ARBA" id="ARBA00049533"/>
    </source>
</evidence>